<dbReference type="Proteomes" id="UP000887576">
    <property type="component" value="Unplaced"/>
</dbReference>
<evidence type="ECO:0000313" key="1">
    <source>
        <dbReference type="Proteomes" id="UP000887576"/>
    </source>
</evidence>
<sequence length="273" mass="30943">MGILHFDTKLAKAQISTFFLVALADFFAFIAILTPAWQVADDLDAQVRVDSGLWLYCPGNQQCWYIFSDNLINYYEKVDVCRFLLIGDCRKKLLRTPYFFGWHYAVLILLMAALMLSVISLIALGYGYFRPIKRRIATIILDACLSFGFLLFCIALAVFMINAEMLESRYLIGIRNTFEKTYGYSFYLACIGLTVLMFAVFGAVLVTTYEFFMPEIGDAINEPSFKYGTNLTPQDYQVMHEVDKNAFTSTFAPGPGYAPSDVGSIPTRTFLSY</sequence>
<evidence type="ECO:0000313" key="2">
    <source>
        <dbReference type="WBParaSite" id="JU765_v2.g17392.t1"/>
    </source>
</evidence>
<protein>
    <submittedName>
        <fullName evidence="2">Uncharacterized protein</fullName>
    </submittedName>
</protein>
<organism evidence="1 2">
    <name type="scientific">Panagrolaimus sp. JU765</name>
    <dbReference type="NCBI Taxonomy" id="591449"/>
    <lineage>
        <taxon>Eukaryota</taxon>
        <taxon>Metazoa</taxon>
        <taxon>Ecdysozoa</taxon>
        <taxon>Nematoda</taxon>
        <taxon>Chromadorea</taxon>
        <taxon>Rhabditida</taxon>
        <taxon>Tylenchina</taxon>
        <taxon>Panagrolaimomorpha</taxon>
        <taxon>Panagrolaimoidea</taxon>
        <taxon>Panagrolaimidae</taxon>
        <taxon>Panagrolaimus</taxon>
    </lineage>
</organism>
<reference evidence="2" key="1">
    <citation type="submission" date="2022-11" db="UniProtKB">
        <authorList>
            <consortium name="WormBaseParasite"/>
        </authorList>
    </citation>
    <scope>IDENTIFICATION</scope>
</reference>
<accession>A0AC34QLI8</accession>
<name>A0AC34QLI8_9BILA</name>
<dbReference type="WBParaSite" id="JU765_v2.g17392.t1">
    <property type="protein sequence ID" value="JU765_v2.g17392.t1"/>
    <property type="gene ID" value="JU765_v2.g17392"/>
</dbReference>
<proteinExistence type="predicted"/>